<protein>
    <submittedName>
        <fullName evidence="2">Uncharacterized protein</fullName>
    </submittedName>
</protein>
<proteinExistence type="predicted"/>
<gene>
    <name evidence="2" type="ORF">AVL61_11640</name>
</gene>
<reference evidence="3" key="1">
    <citation type="submission" date="2015-12" db="EMBL/GenBank/DDBJ databases">
        <authorList>
            <person name="Nair G.R."/>
            <person name="Kaur G."/>
            <person name="Mayilraj S."/>
        </authorList>
    </citation>
    <scope>NUCLEOTIDE SEQUENCE [LARGE SCALE GENOMIC DNA]</scope>
    <source>
        <strain evidence="3">CD08_4</strain>
    </source>
</reference>
<dbReference type="OrthoDB" id="5493262at2"/>
<keyword evidence="1" id="KW-0812">Transmembrane</keyword>
<evidence type="ECO:0000256" key="1">
    <source>
        <dbReference type="SAM" id="Phobius"/>
    </source>
</evidence>
<dbReference type="RefSeq" id="WP_058874903.1">
    <property type="nucleotide sequence ID" value="NZ_LQBK01000038.1"/>
</dbReference>
<feature type="transmembrane region" description="Helical" evidence="1">
    <location>
        <begin position="41"/>
        <end position="60"/>
    </location>
</feature>
<name>A0A0W8I494_KOCRO</name>
<keyword evidence="1" id="KW-1133">Transmembrane helix</keyword>
<dbReference type="AlphaFoldDB" id="A0A0W8I494"/>
<accession>A0A0W8I494</accession>
<feature type="transmembrane region" description="Helical" evidence="1">
    <location>
        <begin position="12"/>
        <end position="35"/>
    </location>
</feature>
<comment type="caution">
    <text evidence="2">The sequence shown here is derived from an EMBL/GenBank/DDBJ whole genome shotgun (WGS) entry which is preliminary data.</text>
</comment>
<evidence type="ECO:0000313" key="2">
    <source>
        <dbReference type="EMBL" id="KUG52873.1"/>
    </source>
</evidence>
<dbReference type="EMBL" id="LQBK01000038">
    <property type="protein sequence ID" value="KUG52873.1"/>
    <property type="molecule type" value="Genomic_DNA"/>
</dbReference>
<evidence type="ECO:0000313" key="3">
    <source>
        <dbReference type="Proteomes" id="UP000053512"/>
    </source>
</evidence>
<organism evidence="2 3">
    <name type="scientific">Kocuria rosea subsp. polaris</name>
    <dbReference type="NCBI Taxonomy" id="136273"/>
    <lineage>
        <taxon>Bacteria</taxon>
        <taxon>Bacillati</taxon>
        <taxon>Actinomycetota</taxon>
        <taxon>Actinomycetes</taxon>
        <taxon>Micrococcales</taxon>
        <taxon>Micrococcaceae</taxon>
        <taxon>Kocuria</taxon>
    </lineage>
</organism>
<keyword evidence="1" id="KW-0472">Membrane</keyword>
<sequence>MSQPGIDPPHWARVAGMIWLPVGVIGAPLLGAVGLRGSARAWAVTGIVMAAVTVAGLVALEITAG</sequence>
<dbReference type="Proteomes" id="UP000053512">
    <property type="component" value="Unassembled WGS sequence"/>
</dbReference>